<dbReference type="AlphaFoldDB" id="A0A3S3BLX9"/>
<reference evidence="2 3" key="1">
    <citation type="submission" date="2018-11" db="EMBL/GenBank/DDBJ databases">
        <title>Rhodococcus spongicola sp. nov. and Rhodococcus xishaensis sp. nov. from marine sponges.</title>
        <authorList>
            <person name="Li L."/>
            <person name="Lin H.W."/>
        </authorList>
    </citation>
    <scope>NUCLEOTIDE SEQUENCE [LARGE SCALE GENOMIC DNA]</scope>
    <source>
        <strain evidence="2 3">LHW50502</strain>
    </source>
</reference>
<dbReference type="OrthoDB" id="7061676at2"/>
<name>A0A3S3BLX9_9NOCA</name>
<evidence type="ECO:0000313" key="2">
    <source>
        <dbReference type="EMBL" id="RVW04434.1"/>
    </source>
</evidence>
<sequence>MAAIAPAAARRIEAKIEKDDPGDTIGSCKDLVESVIAQILDARGVPVSSRDDLGKKFKKVVDALRLRTNAVPGDPKASEAVTGVIRGLDQTMQNLGALRNAAGTGHGRASTSPVTRRHARLALNAAVTVTEYLFAEWEKINP</sequence>
<dbReference type="RefSeq" id="WP_127946129.1">
    <property type="nucleotide sequence ID" value="NZ_RKLN01000002.1"/>
</dbReference>
<proteinExistence type="predicted"/>
<dbReference type="InterPro" id="IPR026001">
    <property type="entry name" value="Abi-like_C"/>
</dbReference>
<gene>
    <name evidence="2" type="ORF">EF834_04950</name>
</gene>
<organism evidence="2 3">
    <name type="scientific">Rhodococcus spongiicola</name>
    <dbReference type="NCBI Taxonomy" id="2487352"/>
    <lineage>
        <taxon>Bacteria</taxon>
        <taxon>Bacillati</taxon>
        <taxon>Actinomycetota</taxon>
        <taxon>Actinomycetes</taxon>
        <taxon>Mycobacteriales</taxon>
        <taxon>Nocardiaceae</taxon>
        <taxon>Rhodococcus</taxon>
    </lineage>
</organism>
<evidence type="ECO:0000313" key="3">
    <source>
        <dbReference type="Proteomes" id="UP000284333"/>
    </source>
</evidence>
<comment type="caution">
    <text evidence="2">The sequence shown here is derived from an EMBL/GenBank/DDBJ whole genome shotgun (WGS) entry which is preliminary data.</text>
</comment>
<dbReference type="Proteomes" id="UP000284333">
    <property type="component" value="Unassembled WGS sequence"/>
</dbReference>
<protein>
    <recommendedName>
        <fullName evidence="1">Abortive infection protein-like C-terminal domain-containing protein</fullName>
    </recommendedName>
</protein>
<accession>A0A3S3BLX9</accession>
<dbReference type="EMBL" id="RKLN01000002">
    <property type="protein sequence ID" value="RVW04434.1"/>
    <property type="molecule type" value="Genomic_DNA"/>
</dbReference>
<dbReference type="Pfam" id="PF14355">
    <property type="entry name" value="Abi_C"/>
    <property type="match status" value="1"/>
</dbReference>
<feature type="domain" description="Abortive infection protein-like C-terminal" evidence="1">
    <location>
        <begin position="57"/>
        <end position="134"/>
    </location>
</feature>
<keyword evidence="3" id="KW-1185">Reference proteome</keyword>
<evidence type="ECO:0000259" key="1">
    <source>
        <dbReference type="Pfam" id="PF14355"/>
    </source>
</evidence>